<gene>
    <name evidence="2" type="ORF">BN890_47020</name>
</gene>
<evidence type="ECO:0000313" key="3">
    <source>
        <dbReference type="Proteomes" id="UP000019380"/>
    </source>
</evidence>
<dbReference type="Proteomes" id="UP000019380">
    <property type="component" value="Unassembled WGS sequence"/>
</dbReference>
<sequence>MKSINLLIFNLMKRKLSFLFLSALTIPFFMVSCSDDKEEQEVKPATDLVVDNNSVTLLQGDEITVSITSGNGDYYVKPFDENVATATINGNKVTIKATENSQLEENNRTETTILIVDGRKKVARVLVRVAKLWNLTVDAPEEGFDLFIGEKRLVKILTGNGDYQISIPEGADKFLEVGELSGQVIPLTAKFETGADPVNVTITDKKGKTITIPVVVNIVDLTLKSNEATFAEPDAESQYISIERGNGGYRFTYQVGDGEPTTDATIVEATEKENLITLKPKARGDVKVIVTDQKGSVEEIAVKVNPYNLKLENEATSLIIGGYEASTEIAITRGNGDYKLARLTDDNKTYLKTAELITEDGATKLKLTGKKLGTTTLELSDAAGQKLTLPVYVNPVCYRMEYDVCFKIDIKKYAESHSEVKSMNQLTFEVVFYPTYTRSMQSFIGLESVFLLRAEAKDVNPRFEIATKINGKSDPRFRSQQTIYCDDSEGGRKTPGKWYHIAIVYDGTKSSTKEAYKMYINGVRETLTPADNSYEDCAPNSSLNLTDVGGNDKALLIGRSGDSYRVGYCKVYQARMWKRALAESEIKANMCKILNAEEHSDLMGYWVFSKGVGGTTVFENWGNGGNGLDAQVCLQNISENKPAWGAELPATYNGDKSRFEPIECPHSY</sequence>
<dbReference type="EMBL" id="CBXG010000050">
    <property type="protein sequence ID" value="CDM07080.1"/>
    <property type="molecule type" value="Genomic_DNA"/>
</dbReference>
<dbReference type="SUPFAM" id="SSF49899">
    <property type="entry name" value="Concanavalin A-like lectins/glucanases"/>
    <property type="match status" value="1"/>
</dbReference>
<dbReference type="GO" id="GO:0004553">
    <property type="term" value="F:hydrolase activity, hydrolyzing O-glycosyl compounds"/>
    <property type="evidence" value="ECO:0007669"/>
    <property type="project" value="UniProtKB-ARBA"/>
</dbReference>
<feature type="chain" id="PRO_5004879177" description="LamG domain-containing protein" evidence="1">
    <location>
        <begin position="32"/>
        <end position="668"/>
    </location>
</feature>
<name>W6PSS4_9BACE</name>
<protein>
    <recommendedName>
        <fullName evidence="4">LamG domain-containing protein</fullName>
    </recommendedName>
</protein>
<dbReference type="Gene3D" id="2.60.120.200">
    <property type="match status" value="1"/>
</dbReference>
<organism evidence="2 3">
    <name type="scientific">Bacteroides xylanisolvens SD CC 1b</name>
    <dbReference type="NCBI Taxonomy" id="702447"/>
    <lineage>
        <taxon>Bacteria</taxon>
        <taxon>Pseudomonadati</taxon>
        <taxon>Bacteroidota</taxon>
        <taxon>Bacteroidia</taxon>
        <taxon>Bacteroidales</taxon>
        <taxon>Bacteroidaceae</taxon>
        <taxon>Bacteroides</taxon>
    </lineage>
</organism>
<dbReference type="InterPro" id="IPR013320">
    <property type="entry name" value="ConA-like_dom_sf"/>
</dbReference>
<dbReference type="AlphaFoldDB" id="W6PSS4"/>
<evidence type="ECO:0000256" key="1">
    <source>
        <dbReference type="SAM" id="SignalP"/>
    </source>
</evidence>
<feature type="signal peptide" evidence="1">
    <location>
        <begin position="1"/>
        <end position="31"/>
    </location>
</feature>
<evidence type="ECO:0000313" key="2">
    <source>
        <dbReference type="EMBL" id="CDM07080.1"/>
    </source>
</evidence>
<accession>W6PSS4</accession>
<dbReference type="GO" id="GO:0005975">
    <property type="term" value="P:carbohydrate metabolic process"/>
    <property type="evidence" value="ECO:0007669"/>
    <property type="project" value="UniProtKB-ARBA"/>
</dbReference>
<evidence type="ECO:0008006" key="4">
    <source>
        <dbReference type="Google" id="ProtNLM"/>
    </source>
</evidence>
<dbReference type="PROSITE" id="PS51257">
    <property type="entry name" value="PROKAR_LIPOPROTEIN"/>
    <property type="match status" value="1"/>
</dbReference>
<proteinExistence type="predicted"/>
<dbReference type="Pfam" id="PF13385">
    <property type="entry name" value="Laminin_G_3"/>
    <property type="match status" value="1"/>
</dbReference>
<reference evidence="2 3" key="1">
    <citation type="submission" date="2013-12" db="EMBL/GenBank/DDBJ databases">
        <title>Improved hybrid genome assemblies of Bacteroides xylanisolvens SD CC 1b and Bacteroides xylanisolvens SD CC 2a using Illumina and 454 Sequencing.</title>
        <authorList>
            <person name="Ramaraj T."/>
            <person name="Sundararajan A."/>
            <person name="Mudge J."/>
            <person name="Schilkey F.D."/>
            <person name="Delvecchio V."/>
            <person name="Donlon M."/>
            <person name="Ziemer C."/>
        </authorList>
    </citation>
    <scope>NUCLEOTIDE SEQUENCE [LARGE SCALE GENOMIC DNA]</scope>
</reference>
<comment type="caution">
    <text evidence="2">The sequence shown here is derived from an EMBL/GenBank/DDBJ whole genome shotgun (WGS) entry which is preliminary data.</text>
</comment>
<keyword evidence="1" id="KW-0732">Signal</keyword>